<sequence length="206" mass="23771">MNVRLTEAQKIKILNAEDVFKITQQILLRQHKIRRNQEYFWVVGLSNDNTVLFIELISIGAANRVHVSPPDVFRMSIYKLAVKMILVHNHPSGNLNISKQDEDFTDKLLKVGKMIEIDIIDHLIISEDNYVSFEEKGLIKKLTESGLYELVQKEGEIVKAFKLEVERKNAKKEELLEVAKRLKSLGSDIDFIKKVTGLTKREIDKI</sequence>
<dbReference type="InterPro" id="IPR025657">
    <property type="entry name" value="RadC_JAB"/>
</dbReference>
<dbReference type="Pfam" id="PF04002">
    <property type="entry name" value="RadC"/>
    <property type="match status" value="1"/>
</dbReference>
<reference evidence="9" key="1">
    <citation type="journal article" date="2019" name="Int. J. Syst. Evol. Microbiol.">
        <title>The Global Catalogue of Microorganisms (GCM) 10K type strain sequencing project: providing services to taxonomists for standard genome sequencing and annotation.</title>
        <authorList>
            <consortium name="The Broad Institute Genomics Platform"/>
            <consortium name="The Broad Institute Genome Sequencing Center for Infectious Disease"/>
            <person name="Wu L."/>
            <person name="Ma J."/>
        </authorList>
    </citation>
    <scope>NUCLEOTIDE SEQUENCE [LARGE SCALE GENOMIC DNA]</scope>
    <source>
        <strain evidence="9">JCM 17106</strain>
    </source>
</reference>
<evidence type="ECO:0000256" key="5">
    <source>
        <dbReference type="ARBA" id="ARBA00023049"/>
    </source>
</evidence>
<dbReference type="InterPro" id="IPR001405">
    <property type="entry name" value="UPF0758"/>
</dbReference>
<dbReference type="PANTHER" id="PTHR30471">
    <property type="entry name" value="DNA REPAIR PROTEIN RADC"/>
    <property type="match status" value="1"/>
</dbReference>
<dbReference type="PROSITE" id="PS50249">
    <property type="entry name" value="MPN"/>
    <property type="match status" value="1"/>
</dbReference>
<evidence type="ECO:0000256" key="3">
    <source>
        <dbReference type="ARBA" id="ARBA00022801"/>
    </source>
</evidence>
<keyword evidence="2" id="KW-0479">Metal-binding</keyword>
<dbReference type="EMBL" id="BAABCW010000012">
    <property type="protein sequence ID" value="GAA3512810.1"/>
    <property type="molecule type" value="Genomic_DNA"/>
</dbReference>
<name>A0ABP6UMP3_9FLAO</name>
<dbReference type="CDD" id="cd08071">
    <property type="entry name" value="MPN_DUF2466"/>
    <property type="match status" value="1"/>
</dbReference>
<keyword evidence="6" id="KW-0175">Coiled coil</keyword>
<organism evidence="8 9">
    <name type="scientific">Aquimarina addita</name>
    <dbReference type="NCBI Taxonomy" id="870485"/>
    <lineage>
        <taxon>Bacteria</taxon>
        <taxon>Pseudomonadati</taxon>
        <taxon>Bacteroidota</taxon>
        <taxon>Flavobacteriia</taxon>
        <taxon>Flavobacteriales</taxon>
        <taxon>Flavobacteriaceae</taxon>
        <taxon>Aquimarina</taxon>
    </lineage>
</organism>
<protein>
    <recommendedName>
        <fullName evidence="7">MPN domain-containing protein</fullName>
    </recommendedName>
</protein>
<keyword evidence="5" id="KW-0482">Metalloprotease</keyword>
<dbReference type="Gene3D" id="3.40.140.10">
    <property type="entry name" value="Cytidine Deaminase, domain 2"/>
    <property type="match status" value="1"/>
</dbReference>
<dbReference type="Proteomes" id="UP001500459">
    <property type="component" value="Unassembled WGS sequence"/>
</dbReference>
<feature type="domain" description="MPN" evidence="7">
    <location>
        <begin position="12"/>
        <end position="139"/>
    </location>
</feature>
<dbReference type="PROSITE" id="PS01302">
    <property type="entry name" value="UPF0758"/>
    <property type="match status" value="1"/>
</dbReference>
<evidence type="ECO:0000256" key="2">
    <source>
        <dbReference type="ARBA" id="ARBA00022723"/>
    </source>
</evidence>
<evidence type="ECO:0000256" key="6">
    <source>
        <dbReference type="SAM" id="Coils"/>
    </source>
</evidence>
<evidence type="ECO:0000256" key="4">
    <source>
        <dbReference type="ARBA" id="ARBA00022833"/>
    </source>
</evidence>
<proteinExistence type="predicted"/>
<evidence type="ECO:0000313" key="9">
    <source>
        <dbReference type="Proteomes" id="UP001500459"/>
    </source>
</evidence>
<feature type="coiled-coil region" evidence="6">
    <location>
        <begin position="158"/>
        <end position="185"/>
    </location>
</feature>
<dbReference type="InterPro" id="IPR037518">
    <property type="entry name" value="MPN"/>
</dbReference>
<evidence type="ECO:0000313" key="8">
    <source>
        <dbReference type="EMBL" id="GAA3512810.1"/>
    </source>
</evidence>
<comment type="caution">
    <text evidence="8">The sequence shown here is derived from an EMBL/GenBank/DDBJ whole genome shotgun (WGS) entry which is preliminary data.</text>
</comment>
<evidence type="ECO:0000259" key="7">
    <source>
        <dbReference type="PROSITE" id="PS50249"/>
    </source>
</evidence>
<evidence type="ECO:0000256" key="1">
    <source>
        <dbReference type="ARBA" id="ARBA00022670"/>
    </source>
</evidence>
<keyword evidence="4" id="KW-0862">Zinc</keyword>
<keyword evidence="9" id="KW-1185">Reference proteome</keyword>
<keyword evidence="3" id="KW-0378">Hydrolase</keyword>
<dbReference type="PANTHER" id="PTHR30471:SF3">
    <property type="entry name" value="UPF0758 PROTEIN YEES-RELATED"/>
    <property type="match status" value="1"/>
</dbReference>
<gene>
    <name evidence="8" type="ORF">GCM10022393_28260</name>
</gene>
<keyword evidence="1" id="KW-0645">Protease</keyword>
<dbReference type="RefSeq" id="WP_344928505.1">
    <property type="nucleotide sequence ID" value="NZ_BAABCW010000012.1"/>
</dbReference>
<accession>A0ABP6UMP3</accession>
<dbReference type="InterPro" id="IPR020891">
    <property type="entry name" value="UPF0758_CS"/>
</dbReference>